<dbReference type="EMBL" id="UZAI01020981">
    <property type="protein sequence ID" value="VDP54007.1"/>
    <property type="molecule type" value="Genomic_DNA"/>
</dbReference>
<accession>A0A3P8DQQ1</accession>
<reference evidence="1 2" key="1">
    <citation type="submission" date="2018-11" db="EMBL/GenBank/DDBJ databases">
        <authorList>
            <consortium name="Pathogen Informatics"/>
        </authorList>
    </citation>
    <scope>NUCLEOTIDE SEQUENCE [LARGE SCALE GENOMIC DNA]</scope>
    <source>
        <strain evidence="1 2">Zambia</strain>
    </source>
</reference>
<dbReference type="Proteomes" id="UP000277204">
    <property type="component" value="Unassembled WGS sequence"/>
</dbReference>
<keyword evidence="2" id="KW-1185">Reference proteome</keyword>
<evidence type="ECO:0000313" key="1">
    <source>
        <dbReference type="EMBL" id="VDP54007.1"/>
    </source>
</evidence>
<gene>
    <name evidence="1" type="ORF">SMRZ_LOCUS25128</name>
</gene>
<proteinExistence type="predicted"/>
<protein>
    <submittedName>
        <fullName evidence="1">Uncharacterized protein</fullName>
    </submittedName>
</protein>
<dbReference type="AlphaFoldDB" id="A0A3P8DQQ1"/>
<sequence>MVKFYTKYSKSKKTTKRCKLIVCKSDKSLRT</sequence>
<organism evidence="1 2">
    <name type="scientific">Schistosoma margrebowiei</name>
    <dbReference type="NCBI Taxonomy" id="48269"/>
    <lineage>
        <taxon>Eukaryota</taxon>
        <taxon>Metazoa</taxon>
        <taxon>Spiralia</taxon>
        <taxon>Lophotrochozoa</taxon>
        <taxon>Platyhelminthes</taxon>
        <taxon>Trematoda</taxon>
        <taxon>Digenea</taxon>
        <taxon>Strigeidida</taxon>
        <taxon>Schistosomatoidea</taxon>
        <taxon>Schistosomatidae</taxon>
        <taxon>Schistosoma</taxon>
    </lineage>
</organism>
<evidence type="ECO:0000313" key="2">
    <source>
        <dbReference type="Proteomes" id="UP000277204"/>
    </source>
</evidence>
<name>A0A3P8DQQ1_9TREM</name>